<reference evidence="1" key="1">
    <citation type="journal article" date="2021" name="Open Biol.">
        <title>Shared evolutionary footprints suggest mitochondrial oxidative damage underlies multiple complex I losses in fungi.</title>
        <authorList>
            <person name="Schikora-Tamarit M.A."/>
            <person name="Marcet-Houben M."/>
            <person name="Nosek J."/>
            <person name="Gabaldon T."/>
        </authorList>
    </citation>
    <scope>NUCLEOTIDE SEQUENCE</scope>
    <source>
        <strain evidence="1">CBS2887</strain>
    </source>
</reference>
<accession>A0A9P8Q8E9</accession>
<proteinExistence type="predicted"/>
<dbReference type="Proteomes" id="UP000774326">
    <property type="component" value="Unassembled WGS sequence"/>
</dbReference>
<keyword evidence="2" id="KW-1185">Reference proteome</keyword>
<sequence length="67" mass="7860">MLFFKVLFSRFQLAGMMKLSTDCSNDWRISCLKLFKSFTLICSLNFKSLITKLESFKSSKFFRLATL</sequence>
<protein>
    <submittedName>
        <fullName evidence="1">Uncharacterized protein</fullName>
    </submittedName>
</protein>
<organism evidence="1 2">
    <name type="scientific">Wickerhamomyces pijperi</name>
    <name type="common">Yeast</name>
    <name type="synonym">Pichia pijperi</name>
    <dbReference type="NCBI Taxonomy" id="599730"/>
    <lineage>
        <taxon>Eukaryota</taxon>
        <taxon>Fungi</taxon>
        <taxon>Dikarya</taxon>
        <taxon>Ascomycota</taxon>
        <taxon>Saccharomycotina</taxon>
        <taxon>Saccharomycetes</taxon>
        <taxon>Phaffomycetales</taxon>
        <taxon>Wickerhamomycetaceae</taxon>
        <taxon>Wickerhamomyces</taxon>
    </lineage>
</organism>
<dbReference type="EMBL" id="JAEUBG010001747">
    <property type="protein sequence ID" value="KAH3685871.1"/>
    <property type="molecule type" value="Genomic_DNA"/>
</dbReference>
<dbReference type="AlphaFoldDB" id="A0A9P8Q8E9"/>
<evidence type="ECO:0000313" key="2">
    <source>
        <dbReference type="Proteomes" id="UP000774326"/>
    </source>
</evidence>
<reference evidence="1" key="2">
    <citation type="submission" date="2021-01" db="EMBL/GenBank/DDBJ databases">
        <authorList>
            <person name="Schikora-Tamarit M.A."/>
        </authorList>
    </citation>
    <scope>NUCLEOTIDE SEQUENCE</scope>
    <source>
        <strain evidence="1">CBS2887</strain>
    </source>
</reference>
<name>A0A9P8Q8E9_WICPI</name>
<comment type="caution">
    <text evidence="1">The sequence shown here is derived from an EMBL/GenBank/DDBJ whole genome shotgun (WGS) entry which is preliminary data.</text>
</comment>
<gene>
    <name evidence="1" type="ORF">WICPIJ_003160</name>
</gene>
<evidence type="ECO:0000313" key="1">
    <source>
        <dbReference type="EMBL" id="KAH3685871.1"/>
    </source>
</evidence>